<dbReference type="GO" id="GO:0000287">
    <property type="term" value="F:magnesium ion binding"/>
    <property type="evidence" value="ECO:0007669"/>
    <property type="project" value="TreeGrafter"/>
</dbReference>
<accession>A0A829YKR8</accession>
<evidence type="ECO:0000313" key="1">
    <source>
        <dbReference type="EMBL" id="GFE83957.1"/>
    </source>
</evidence>
<dbReference type="SUPFAM" id="SSF56784">
    <property type="entry name" value="HAD-like"/>
    <property type="match status" value="1"/>
</dbReference>
<reference evidence="2" key="1">
    <citation type="submission" date="2020-01" db="EMBL/GenBank/DDBJ databases">
        <title>'Steroidobacter agaridevorans' sp. nov., agar-degrading bacteria isolated from rhizosphere soils.</title>
        <authorList>
            <person name="Ikenaga M."/>
            <person name="Kataoka M."/>
            <person name="Murouchi A."/>
            <person name="Katsuragi S."/>
            <person name="Sakai M."/>
        </authorList>
    </citation>
    <scope>NUCLEOTIDE SEQUENCE [LARGE SCALE GENOMIC DNA]</scope>
    <source>
        <strain evidence="2">YU21-B</strain>
    </source>
</reference>
<dbReference type="Gene3D" id="3.40.50.1000">
    <property type="entry name" value="HAD superfamily/HAD-like"/>
    <property type="match status" value="1"/>
</dbReference>
<sequence>MRYVVLAAGFDGTLARDGRCDERCIDVLRELSATGRKLILVTGRELRRLLEIFPEARLFDYIVAENGAVLHRTATRQSEILGQAPPEILLQELRRRQVAPLGVGSSIISTAAKYFEAVREALRKLKLHMDYELVTNDDTLLILPPGIDKASGMNEALRELGVSRHNLVAIGDAENDLPFLASAEHAVVVNNAAESIKEAADRVTEGEYCEGFLELARELIATDLASSVPRRRVVLGKGEDQREILLSPCQDSVLVSGLDEVARTLICNRLLEQLMQQDYQCCVIGADRNVPIAASRASSTDMSSWGDAHDAPRLTDVLTALEPPTHSIEINLAALPPETRPVFVDALLLQLQALHDRAGRPHCILIHHAHHFLTGSQAANAIRRLSEVTMIYSTAEASQLPAAVLNDVKLTIATGQPGGDAPDVAGASTEAQAVIAGGSVCRISLLRPSPGSTSVTSTDEVTVPGF</sequence>
<organism evidence="1 2">
    <name type="scientific">Steroidobacter agaridevorans</name>
    <dbReference type="NCBI Taxonomy" id="2695856"/>
    <lineage>
        <taxon>Bacteria</taxon>
        <taxon>Pseudomonadati</taxon>
        <taxon>Pseudomonadota</taxon>
        <taxon>Gammaproteobacteria</taxon>
        <taxon>Steroidobacterales</taxon>
        <taxon>Steroidobacteraceae</taxon>
        <taxon>Steroidobacter</taxon>
    </lineage>
</organism>
<dbReference type="GO" id="GO:0016791">
    <property type="term" value="F:phosphatase activity"/>
    <property type="evidence" value="ECO:0007669"/>
    <property type="project" value="TreeGrafter"/>
</dbReference>
<dbReference type="InterPro" id="IPR023214">
    <property type="entry name" value="HAD_sf"/>
</dbReference>
<dbReference type="PANTHER" id="PTHR10000:SF8">
    <property type="entry name" value="HAD SUPERFAMILY HYDROLASE-LIKE, TYPE 3"/>
    <property type="match status" value="1"/>
</dbReference>
<name>A0A829YKR8_9GAMM</name>
<proteinExistence type="predicted"/>
<dbReference type="EMBL" id="BLJN01000007">
    <property type="protein sequence ID" value="GFE83957.1"/>
    <property type="molecule type" value="Genomic_DNA"/>
</dbReference>
<protein>
    <submittedName>
        <fullName evidence="1">Phosphoglycolate phosphatase</fullName>
    </submittedName>
</protein>
<dbReference type="Gene3D" id="3.90.1070.10">
    <property type="match status" value="1"/>
</dbReference>
<dbReference type="AlphaFoldDB" id="A0A829YKR8"/>
<dbReference type="Proteomes" id="UP000445000">
    <property type="component" value="Unassembled WGS sequence"/>
</dbReference>
<dbReference type="InterPro" id="IPR036412">
    <property type="entry name" value="HAD-like_sf"/>
</dbReference>
<dbReference type="Pfam" id="PF08282">
    <property type="entry name" value="Hydrolase_3"/>
    <property type="match status" value="2"/>
</dbReference>
<gene>
    <name evidence="1" type="ORF">GCM10011487_59570</name>
</gene>
<keyword evidence="2" id="KW-1185">Reference proteome</keyword>
<dbReference type="RefSeq" id="WP_161815567.1">
    <property type="nucleotide sequence ID" value="NZ_BLJN01000007.1"/>
</dbReference>
<evidence type="ECO:0000313" key="2">
    <source>
        <dbReference type="Proteomes" id="UP000445000"/>
    </source>
</evidence>
<dbReference type="GO" id="GO:0005829">
    <property type="term" value="C:cytosol"/>
    <property type="evidence" value="ECO:0007669"/>
    <property type="project" value="TreeGrafter"/>
</dbReference>
<comment type="caution">
    <text evidence="1">The sequence shown here is derived from an EMBL/GenBank/DDBJ whole genome shotgun (WGS) entry which is preliminary data.</text>
</comment>
<dbReference type="PANTHER" id="PTHR10000">
    <property type="entry name" value="PHOSPHOSERINE PHOSPHATASE"/>
    <property type="match status" value="1"/>
</dbReference>